<feature type="transmembrane region" description="Helical" evidence="1">
    <location>
        <begin position="49"/>
        <end position="69"/>
    </location>
</feature>
<evidence type="ECO:0008006" key="4">
    <source>
        <dbReference type="Google" id="ProtNLM"/>
    </source>
</evidence>
<dbReference type="Pfam" id="PF11911">
    <property type="entry name" value="DUF3429"/>
    <property type="match status" value="1"/>
</dbReference>
<dbReference type="AlphaFoldDB" id="A0A840X3N7"/>
<dbReference type="EMBL" id="JACIJS010000003">
    <property type="protein sequence ID" value="MBB5515287.1"/>
    <property type="molecule type" value="Genomic_DNA"/>
</dbReference>
<dbReference type="InterPro" id="IPR021836">
    <property type="entry name" value="DUF3429"/>
</dbReference>
<dbReference type="RefSeq" id="WP_184009713.1">
    <property type="nucleotide sequence ID" value="NZ_JACIJS010000003.1"/>
</dbReference>
<evidence type="ECO:0000256" key="1">
    <source>
        <dbReference type="SAM" id="Phobius"/>
    </source>
</evidence>
<organism evidence="2 3">
    <name type="scientific">Rubricella aquisinus</name>
    <dbReference type="NCBI Taxonomy" id="2028108"/>
    <lineage>
        <taxon>Bacteria</taxon>
        <taxon>Pseudomonadati</taxon>
        <taxon>Pseudomonadota</taxon>
        <taxon>Alphaproteobacteria</taxon>
        <taxon>Rhodobacterales</taxon>
        <taxon>Paracoccaceae</taxon>
        <taxon>Rubricella</taxon>
    </lineage>
</organism>
<dbReference type="Proteomes" id="UP000553766">
    <property type="component" value="Unassembled WGS sequence"/>
</dbReference>
<protein>
    <recommendedName>
        <fullName evidence="4">DUF3429 domain-containing protein</fullName>
    </recommendedName>
</protein>
<sequence>MFASIPRPALILGAAGLLPFLWAVAMILLPQGTLPALWFLPNGPNGGQVVLVRYGTIILAFMGGCLWGFAAQPGRSPSMSELTMTVLPAIWIFFALSSGMDVSIWAIFAGFLALLLADVTFQRGGIAPVWWLALRIPLTTVVCICLLIGALA</sequence>
<keyword evidence="1" id="KW-1133">Transmembrane helix</keyword>
<accession>A0A840X3N7</accession>
<dbReference type="PANTHER" id="PTHR15887:SF1">
    <property type="entry name" value="TRANSMEMBRANE PROTEIN 69"/>
    <property type="match status" value="1"/>
</dbReference>
<keyword evidence="1" id="KW-0472">Membrane</keyword>
<gene>
    <name evidence="2" type="ORF">FHS89_001297</name>
</gene>
<feature type="transmembrane region" description="Helical" evidence="1">
    <location>
        <begin position="9"/>
        <end position="29"/>
    </location>
</feature>
<keyword evidence="1" id="KW-0812">Transmembrane</keyword>
<keyword evidence="3" id="KW-1185">Reference proteome</keyword>
<comment type="caution">
    <text evidence="2">The sequence shown here is derived from an EMBL/GenBank/DDBJ whole genome shotgun (WGS) entry which is preliminary data.</text>
</comment>
<evidence type="ECO:0000313" key="3">
    <source>
        <dbReference type="Proteomes" id="UP000553766"/>
    </source>
</evidence>
<evidence type="ECO:0000313" key="2">
    <source>
        <dbReference type="EMBL" id="MBB5515287.1"/>
    </source>
</evidence>
<feature type="transmembrane region" description="Helical" evidence="1">
    <location>
        <begin position="129"/>
        <end position="151"/>
    </location>
</feature>
<dbReference type="PANTHER" id="PTHR15887">
    <property type="entry name" value="TRANSMEMBRANE PROTEIN 69"/>
    <property type="match status" value="1"/>
</dbReference>
<proteinExistence type="predicted"/>
<feature type="transmembrane region" description="Helical" evidence="1">
    <location>
        <begin position="90"/>
        <end position="117"/>
    </location>
</feature>
<name>A0A840X3N7_9RHOB</name>
<reference evidence="2 3" key="1">
    <citation type="submission" date="2020-08" db="EMBL/GenBank/DDBJ databases">
        <title>Genomic Encyclopedia of Type Strains, Phase IV (KMG-IV): sequencing the most valuable type-strain genomes for metagenomic binning, comparative biology and taxonomic classification.</title>
        <authorList>
            <person name="Goeker M."/>
        </authorList>
    </citation>
    <scope>NUCLEOTIDE SEQUENCE [LARGE SCALE GENOMIC DNA]</scope>
    <source>
        <strain evidence="2 3">DSM 103377</strain>
    </source>
</reference>